<gene>
    <name evidence="6" type="ORF">H9962_04550</name>
</gene>
<feature type="signal peptide" evidence="4">
    <location>
        <begin position="1"/>
        <end position="23"/>
    </location>
</feature>
<feature type="domain" description="PBP" evidence="5">
    <location>
        <begin position="23"/>
        <end position="254"/>
    </location>
</feature>
<evidence type="ECO:0000256" key="2">
    <source>
        <dbReference type="ARBA" id="ARBA00022448"/>
    </source>
</evidence>
<dbReference type="PANTHER" id="PTHR30570:SF1">
    <property type="entry name" value="PHOSPHATE-BINDING PROTEIN PSTS"/>
    <property type="match status" value="1"/>
</dbReference>
<evidence type="ECO:0000259" key="5">
    <source>
        <dbReference type="Pfam" id="PF12849"/>
    </source>
</evidence>
<dbReference type="AlphaFoldDB" id="A0A9D2KL70"/>
<feature type="chain" id="PRO_5039742248" description="Phosphate-binding protein" evidence="4">
    <location>
        <begin position="24"/>
        <end position="272"/>
    </location>
</feature>
<sequence>MKRLLASSLLLLAGLSLPGVARAADISINGSTTVLPIMQKVAEQYMAEHPDAKLALSGGGSGNGIKALIDGLADVAMSSREIKSGEVDQAKAKGVDPKQIAVAVDAIVPVVHPDNKVGELSLDELRGIYMGSITNWKDVGGADARIVVVSRDTSSGTYETWETMVMKGERVAPSALLQASNGAVVQAVSKNPNAIGYIGIGYLDKSTKGLQVNGKTATAATALSREWPLSRELYIYTNGAPVGEVKGLVDYILDPQKGQKAVAEVGFVPLGK</sequence>
<keyword evidence="2 4" id="KW-0813">Transport</keyword>
<keyword evidence="3 4" id="KW-0732">Signal</keyword>
<dbReference type="SUPFAM" id="SSF53850">
    <property type="entry name" value="Periplasmic binding protein-like II"/>
    <property type="match status" value="1"/>
</dbReference>
<comment type="similarity">
    <text evidence="1 4">Belongs to the PstS family.</text>
</comment>
<dbReference type="CDD" id="cd13566">
    <property type="entry name" value="PBP2_phosphate"/>
    <property type="match status" value="1"/>
</dbReference>
<dbReference type="GO" id="GO:0042301">
    <property type="term" value="F:phosphate ion binding"/>
    <property type="evidence" value="ECO:0007669"/>
    <property type="project" value="UniProtKB-UniRule"/>
</dbReference>
<name>A0A9D2KL70_9BACT</name>
<evidence type="ECO:0000313" key="7">
    <source>
        <dbReference type="Proteomes" id="UP000824225"/>
    </source>
</evidence>
<reference evidence="6" key="2">
    <citation type="submission" date="2021-04" db="EMBL/GenBank/DDBJ databases">
        <authorList>
            <person name="Gilroy R."/>
        </authorList>
    </citation>
    <scope>NUCLEOTIDE SEQUENCE</scope>
    <source>
        <strain evidence="6">CHK186-16707</strain>
    </source>
</reference>
<dbReference type="InterPro" id="IPR024370">
    <property type="entry name" value="PBP_domain"/>
</dbReference>
<reference evidence="6" key="1">
    <citation type="journal article" date="2021" name="PeerJ">
        <title>Extensive microbial diversity within the chicken gut microbiome revealed by metagenomics and culture.</title>
        <authorList>
            <person name="Gilroy R."/>
            <person name="Ravi A."/>
            <person name="Getino M."/>
            <person name="Pursley I."/>
            <person name="Horton D.L."/>
            <person name="Alikhan N.F."/>
            <person name="Baker D."/>
            <person name="Gharbi K."/>
            <person name="Hall N."/>
            <person name="Watson M."/>
            <person name="Adriaenssens E.M."/>
            <person name="Foster-Nyarko E."/>
            <person name="Jarju S."/>
            <person name="Secka A."/>
            <person name="Antonio M."/>
            <person name="Oren A."/>
            <person name="Chaudhuri R.R."/>
            <person name="La Ragione R."/>
            <person name="Hildebrand F."/>
            <person name="Pallen M.J."/>
        </authorList>
    </citation>
    <scope>NUCLEOTIDE SEQUENCE</scope>
    <source>
        <strain evidence="6">CHK186-16707</strain>
    </source>
</reference>
<dbReference type="NCBIfam" id="TIGR02136">
    <property type="entry name" value="ptsS_2"/>
    <property type="match status" value="1"/>
</dbReference>
<protein>
    <recommendedName>
        <fullName evidence="4">Phosphate-binding protein</fullName>
    </recommendedName>
</protein>
<dbReference type="EMBL" id="DXAN01000014">
    <property type="protein sequence ID" value="HJA08446.1"/>
    <property type="molecule type" value="Genomic_DNA"/>
</dbReference>
<dbReference type="Gene3D" id="3.40.190.10">
    <property type="entry name" value="Periplasmic binding protein-like II"/>
    <property type="match status" value="2"/>
</dbReference>
<evidence type="ECO:0000256" key="1">
    <source>
        <dbReference type="ARBA" id="ARBA00008725"/>
    </source>
</evidence>
<evidence type="ECO:0000256" key="3">
    <source>
        <dbReference type="ARBA" id="ARBA00022729"/>
    </source>
</evidence>
<dbReference type="PANTHER" id="PTHR30570">
    <property type="entry name" value="PERIPLASMIC PHOSPHATE BINDING COMPONENT OF PHOSPHATE ABC TRANSPORTER"/>
    <property type="match status" value="1"/>
</dbReference>
<evidence type="ECO:0000313" key="6">
    <source>
        <dbReference type="EMBL" id="HJA08446.1"/>
    </source>
</evidence>
<comment type="caution">
    <text evidence="6">The sequence shown here is derived from an EMBL/GenBank/DDBJ whole genome shotgun (WGS) entry which is preliminary data.</text>
</comment>
<dbReference type="InterPro" id="IPR011862">
    <property type="entry name" value="Phos-bd"/>
</dbReference>
<comment type="function">
    <text evidence="4">Involved in the system for phosphate transport across the cytoplasmic membrane.</text>
</comment>
<organism evidence="6 7">
    <name type="scientific">Candidatus Mailhella merdigallinarum</name>
    <dbReference type="NCBI Taxonomy" id="2838658"/>
    <lineage>
        <taxon>Bacteria</taxon>
        <taxon>Pseudomonadati</taxon>
        <taxon>Thermodesulfobacteriota</taxon>
        <taxon>Desulfovibrionia</taxon>
        <taxon>Desulfovibrionales</taxon>
        <taxon>Desulfovibrionaceae</taxon>
        <taxon>Mailhella</taxon>
    </lineage>
</organism>
<dbReference type="Proteomes" id="UP000824225">
    <property type="component" value="Unassembled WGS sequence"/>
</dbReference>
<dbReference type="GO" id="GO:0006817">
    <property type="term" value="P:phosphate ion transport"/>
    <property type="evidence" value="ECO:0007669"/>
    <property type="project" value="UniProtKB-UniRule"/>
</dbReference>
<dbReference type="Pfam" id="PF12849">
    <property type="entry name" value="PBP_like_2"/>
    <property type="match status" value="1"/>
</dbReference>
<keyword evidence="4" id="KW-0592">Phosphate transport</keyword>
<proteinExistence type="inferred from homology"/>
<accession>A0A9D2KL70</accession>
<dbReference type="InterPro" id="IPR050811">
    <property type="entry name" value="Phosphate_ABC_transporter"/>
</dbReference>
<evidence type="ECO:0000256" key="4">
    <source>
        <dbReference type="RuleBase" id="RU367119"/>
    </source>
</evidence>